<protein>
    <submittedName>
        <fullName evidence="1">Uncharacterized protein</fullName>
    </submittedName>
</protein>
<dbReference type="NCBIfam" id="NF045912">
    <property type="entry name" value="TransCoactPipX"/>
    <property type="match status" value="1"/>
</dbReference>
<accession>A0A2W1JH48</accession>
<reference evidence="1 2" key="1">
    <citation type="journal article" date="2018" name="Sci. Rep.">
        <title>A novel species of the marine cyanobacterium Acaryochloris with a unique pigment content and lifestyle.</title>
        <authorList>
            <person name="Partensky F."/>
            <person name="Six C."/>
            <person name="Ratin M."/>
            <person name="Garczarek L."/>
            <person name="Vaulot D."/>
            <person name="Probert I."/>
            <person name="Calteau A."/>
            <person name="Gourvil P."/>
            <person name="Marie D."/>
            <person name="Grebert T."/>
            <person name="Bouchier C."/>
            <person name="Le Panse S."/>
            <person name="Gachenot M."/>
            <person name="Rodriguez F."/>
            <person name="Garrido J.L."/>
        </authorList>
    </citation>
    <scope>NUCLEOTIDE SEQUENCE [LARGE SCALE GENOMIC DNA]</scope>
    <source>
        <strain evidence="1 2">RCC1774</strain>
    </source>
</reference>
<organism evidence="1 2">
    <name type="scientific">Acaryochloris thomasi RCC1774</name>
    <dbReference type="NCBI Taxonomy" id="1764569"/>
    <lineage>
        <taxon>Bacteria</taxon>
        <taxon>Bacillati</taxon>
        <taxon>Cyanobacteriota</taxon>
        <taxon>Cyanophyceae</taxon>
        <taxon>Acaryochloridales</taxon>
        <taxon>Acaryochloridaceae</taxon>
        <taxon>Acaryochloris</taxon>
        <taxon>Acaryochloris thomasi</taxon>
    </lineage>
</organism>
<comment type="caution">
    <text evidence="1">The sequence shown here is derived from an EMBL/GenBank/DDBJ whole genome shotgun (WGS) entry which is preliminary data.</text>
</comment>
<name>A0A2W1JH48_9CYAN</name>
<dbReference type="Pfam" id="PF12058">
    <property type="entry name" value="PipX"/>
    <property type="match status" value="1"/>
</dbReference>
<dbReference type="Gene3D" id="6.10.250.870">
    <property type="match status" value="1"/>
</dbReference>
<keyword evidence="2" id="KW-1185">Reference proteome</keyword>
<gene>
    <name evidence="1" type="ORF">C1752_03215</name>
</gene>
<dbReference type="RefSeq" id="WP_110986668.1">
    <property type="nucleotide sequence ID" value="NZ_CAWNWM010000008.1"/>
</dbReference>
<sequence length="89" mass="10327">MISETYLSHPSFGLLFSLCLIEPHRTLYTTLYAQRLFFIVCTDTPEIEFQAVSRNEARIIVEGRLRTLRRSGTASAYDQLKTVHQQTFQ</sequence>
<evidence type="ECO:0000313" key="1">
    <source>
        <dbReference type="EMBL" id="PZD72889.1"/>
    </source>
</evidence>
<dbReference type="AlphaFoldDB" id="A0A2W1JH48"/>
<evidence type="ECO:0000313" key="2">
    <source>
        <dbReference type="Proteomes" id="UP000248857"/>
    </source>
</evidence>
<proteinExistence type="predicted"/>
<dbReference type="EMBL" id="PQWO01000008">
    <property type="protein sequence ID" value="PZD72889.1"/>
    <property type="molecule type" value="Genomic_DNA"/>
</dbReference>
<dbReference type="OrthoDB" id="531370at2"/>
<dbReference type="Gene3D" id="2.30.30.660">
    <property type="entry name" value="Protein of unknown function (DUF3539)"/>
    <property type="match status" value="1"/>
</dbReference>
<dbReference type="InterPro" id="IPR021926">
    <property type="entry name" value="PipX"/>
</dbReference>
<dbReference type="Proteomes" id="UP000248857">
    <property type="component" value="Unassembled WGS sequence"/>
</dbReference>